<comment type="caution">
    <text evidence="1">The sequence shown here is derived from an EMBL/GenBank/DDBJ whole genome shotgun (WGS) entry which is preliminary data.</text>
</comment>
<dbReference type="Proteomes" id="UP001338309">
    <property type="component" value="Unassembled WGS sequence"/>
</dbReference>
<organism evidence="1 2">
    <name type="scientific">Algoriphagus confluentis</name>
    <dbReference type="NCBI Taxonomy" id="1697556"/>
    <lineage>
        <taxon>Bacteria</taxon>
        <taxon>Pseudomonadati</taxon>
        <taxon>Bacteroidota</taxon>
        <taxon>Cytophagia</taxon>
        <taxon>Cytophagales</taxon>
        <taxon>Cyclobacteriaceae</taxon>
        <taxon>Algoriphagus</taxon>
    </lineage>
</organism>
<accession>A0ABQ6PSP5</accession>
<protein>
    <recommendedName>
        <fullName evidence="3">Membrane or secreted protein</fullName>
    </recommendedName>
</protein>
<proteinExistence type="predicted"/>
<sequence>MIVLGAALIAAGTFGVSYFGATEVEAQSSTSYCEWNGNDCKSPQKTNYCICEDPSGN</sequence>
<keyword evidence="2" id="KW-1185">Reference proteome</keyword>
<evidence type="ECO:0000313" key="2">
    <source>
        <dbReference type="Proteomes" id="UP001338309"/>
    </source>
</evidence>
<evidence type="ECO:0008006" key="3">
    <source>
        <dbReference type="Google" id="ProtNLM"/>
    </source>
</evidence>
<gene>
    <name evidence="1" type="ORF">Aconfl_33810</name>
</gene>
<evidence type="ECO:0000313" key="1">
    <source>
        <dbReference type="EMBL" id="GMQ30738.1"/>
    </source>
</evidence>
<name>A0ABQ6PSP5_9BACT</name>
<reference evidence="1 2" key="1">
    <citation type="submission" date="2023-08" db="EMBL/GenBank/DDBJ databases">
        <title>Draft genome sequence of Algoriphagus confluentis.</title>
        <authorList>
            <person name="Takatani N."/>
            <person name="Hosokawa M."/>
            <person name="Sawabe T."/>
        </authorList>
    </citation>
    <scope>NUCLEOTIDE SEQUENCE [LARGE SCALE GENOMIC DNA]</scope>
    <source>
        <strain evidence="1 2">NBRC 111222</strain>
    </source>
</reference>
<dbReference type="EMBL" id="BTPD01000011">
    <property type="protein sequence ID" value="GMQ30738.1"/>
    <property type="molecule type" value="Genomic_DNA"/>
</dbReference>